<sequence length="238" mass="26218">MKMVRTLSLLGFLLSCITFAVELHGYIQWNKLCPGDNQTTGRLHLPKVLLDAGKMSGRVTRNGNFSILDVPPGTYVLSVLSHDYSFDHVRIDVSPSETLPEVRPYIFGTPLLTTTSFNLPYPIVLTPRHKNRYFSPHESFNLLGMFQSPMMMIMVLTGVMMLAMPYIVKQLDPETLDGLKGHATAASIEKSIQNGDPRGLSALLSAGEETKASTPVAKSNTGPSTLQQRKAGKGNKRR</sequence>
<evidence type="ECO:0000256" key="11">
    <source>
        <dbReference type="SAM" id="SignalP"/>
    </source>
</evidence>
<keyword evidence="14" id="KW-1185">Reference proteome</keyword>
<evidence type="ECO:0000256" key="10">
    <source>
        <dbReference type="SAM" id="Phobius"/>
    </source>
</evidence>
<dbReference type="PANTHER" id="PTHR13605">
    <property type="entry name" value="ER MEMBRANE PROTEIN COMPLEX SUBUNIT 7"/>
    <property type="match status" value="1"/>
</dbReference>
<evidence type="ECO:0000256" key="2">
    <source>
        <dbReference type="ARBA" id="ARBA00008880"/>
    </source>
</evidence>
<feature type="domain" description="ER membrane protein complex subunit 7 beta-sandwich" evidence="12">
    <location>
        <begin position="47"/>
        <end position="153"/>
    </location>
</feature>
<dbReference type="InterPro" id="IPR013784">
    <property type="entry name" value="Carb-bd-like_fold"/>
</dbReference>
<keyword evidence="3 10" id="KW-0812">Transmembrane</keyword>
<comment type="subcellular location">
    <subcellularLocation>
        <location evidence="1">Membrane</location>
        <topology evidence="1">Single-pass membrane protein</topology>
    </subcellularLocation>
</comment>
<name>A0AAD4HG10_9AGAM</name>
<dbReference type="AlphaFoldDB" id="A0AAD4HG10"/>
<protein>
    <recommendedName>
        <fullName evidence="12">ER membrane protein complex subunit 7 beta-sandwich domain-containing protein</fullName>
    </recommendedName>
</protein>
<reference evidence="13" key="1">
    <citation type="journal article" date="2020" name="New Phytol.">
        <title>Comparative genomics reveals dynamic genome evolution in host specialist ectomycorrhizal fungi.</title>
        <authorList>
            <person name="Lofgren L.A."/>
            <person name="Nguyen N.H."/>
            <person name="Vilgalys R."/>
            <person name="Ruytinx J."/>
            <person name="Liao H.L."/>
            <person name="Branco S."/>
            <person name="Kuo A."/>
            <person name="LaButti K."/>
            <person name="Lipzen A."/>
            <person name="Andreopoulos W."/>
            <person name="Pangilinan J."/>
            <person name="Riley R."/>
            <person name="Hundley H."/>
            <person name="Na H."/>
            <person name="Barry K."/>
            <person name="Grigoriev I.V."/>
            <person name="Stajich J.E."/>
            <person name="Kennedy P.G."/>
        </authorList>
    </citation>
    <scope>NUCLEOTIDE SEQUENCE</scope>
    <source>
        <strain evidence="13">FC203</strain>
    </source>
</reference>
<keyword evidence="5 10" id="KW-1133">Transmembrane helix</keyword>
<proteinExistence type="inferred from homology"/>
<evidence type="ECO:0000256" key="7">
    <source>
        <dbReference type="ARBA" id="ARBA00023277"/>
    </source>
</evidence>
<organism evidence="13 14">
    <name type="scientific">Suillus fuscotomentosus</name>
    <dbReference type="NCBI Taxonomy" id="1912939"/>
    <lineage>
        <taxon>Eukaryota</taxon>
        <taxon>Fungi</taxon>
        <taxon>Dikarya</taxon>
        <taxon>Basidiomycota</taxon>
        <taxon>Agaricomycotina</taxon>
        <taxon>Agaricomycetes</taxon>
        <taxon>Agaricomycetidae</taxon>
        <taxon>Boletales</taxon>
        <taxon>Suillineae</taxon>
        <taxon>Suillaceae</taxon>
        <taxon>Suillus</taxon>
    </lineage>
</organism>
<keyword evidence="7" id="KW-0119">Carbohydrate metabolism</keyword>
<dbReference type="EMBL" id="JABBWK010000074">
    <property type="protein sequence ID" value="KAG1894836.1"/>
    <property type="molecule type" value="Genomic_DNA"/>
</dbReference>
<comment type="caution">
    <text evidence="13">The sequence shown here is derived from an EMBL/GenBank/DDBJ whole genome shotgun (WGS) entry which is preliminary data.</text>
</comment>
<dbReference type="InterPro" id="IPR019008">
    <property type="entry name" value="Beta_sandwich_EMC7"/>
</dbReference>
<evidence type="ECO:0000313" key="13">
    <source>
        <dbReference type="EMBL" id="KAG1894836.1"/>
    </source>
</evidence>
<dbReference type="Proteomes" id="UP001195769">
    <property type="component" value="Unassembled WGS sequence"/>
</dbReference>
<feature type="region of interest" description="Disordered" evidence="9">
    <location>
        <begin position="192"/>
        <end position="238"/>
    </location>
</feature>
<evidence type="ECO:0000256" key="4">
    <source>
        <dbReference type="ARBA" id="ARBA00022729"/>
    </source>
</evidence>
<dbReference type="Gene3D" id="2.60.40.1120">
    <property type="entry name" value="Carboxypeptidase-like, regulatory domain"/>
    <property type="match status" value="1"/>
</dbReference>
<keyword evidence="8" id="KW-0624">Polysaccharide degradation</keyword>
<dbReference type="RefSeq" id="XP_041220412.1">
    <property type="nucleotide sequence ID" value="XM_041369957.1"/>
</dbReference>
<dbReference type="GO" id="GO:0030246">
    <property type="term" value="F:carbohydrate binding"/>
    <property type="evidence" value="ECO:0007669"/>
    <property type="project" value="InterPro"/>
</dbReference>
<dbReference type="PROSITE" id="PS51257">
    <property type="entry name" value="PROKAR_LIPOPROTEIN"/>
    <property type="match status" value="1"/>
</dbReference>
<evidence type="ECO:0000256" key="8">
    <source>
        <dbReference type="ARBA" id="ARBA00023326"/>
    </source>
</evidence>
<keyword evidence="4 11" id="KW-0732">Signal</keyword>
<evidence type="ECO:0000259" key="12">
    <source>
        <dbReference type="Pfam" id="PF09430"/>
    </source>
</evidence>
<feature type="chain" id="PRO_5042103956" description="ER membrane protein complex subunit 7 beta-sandwich domain-containing protein" evidence="11">
    <location>
        <begin position="21"/>
        <end position="238"/>
    </location>
</feature>
<evidence type="ECO:0000256" key="1">
    <source>
        <dbReference type="ARBA" id="ARBA00004167"/>
    </source>
</evidence>
<dbReference type="Pfam" id="PF09430">
    <property type="entry name" value="EMC7_beta-sandw"/>
    <property type="match status" value="1"/>
</dbReference>
<feature type="signal peptide" evidence="11">
    <location>
        <begin position="1"/>
        <end position="20"/>
    </location>
</feature>
<evidence type="ECO:0000313" key="14">
    <source>
        <dbReference type="Proteomes" id="UP001195769"/>
    </source>
</evidence>
<dbReference type="GO" id="GO:0072546">
    <property type="term" value="C:EMC complex"/>
    <property type="evidence" value="ECO:0007669"/>
    <property type="project" value="TreeGrafter"/>
</dbReference>
<evidence type="ECO:0000256" key="9">
    <source>
        <dbReference type="SAM" id="MobiDB-lite"/>
    </source>
</evidence>
<dbReference type="PANTHER" id="PTHR13605:SF4">
    <property type="entry name" value="ER MEMBRANE PROTEIN COMPLEX SUBUNIT 7"/>
    <property type="match status" value="1"/>
</dbReference>
<feature type="compositionally biased region" description="Polar residues" evidence="9">
    <location>
        <begin position="212"/>
        <end position="228"/>
    </location>
</feature>
<dbReference type="GO" id="GO:0000272">
    <property type="term" value="P:polysaccharide catabolic process"/>
    <property type="evidence" value="ECO:0007669"/>
    <property type="project" value="UniProtKB-KW"/>
</dbReference>
<evidence type="ECO:0000256" key="5">
    <source>
        <dbReference type="ARBA" id="ARBA00022989"/>
    </source>
</evidence>
<dbReference type="InterPro" id="IPR039163">
    <property type="entry name" value="EMC7"/>
</dbReference>
<evidence type="ECO:0000256" key="6">
    <source>
        <dbReference type="ARBA" id="ARBA00023136"/>
    </source>
</evidence>
<comment type="similarity">
    <text evidence="2">Belongs to the EMC7 family.</text>
</comment>
<gene>
    <name evidence="13" type="ORF">F5891DRAFT_1254468</name>
</gene>
<accession>A0AAD4HG10</accession>
<evidence type="ECO:0000256" key="3">
    <source>
        <dbReference type="ARBA" id="ARBA00022692"/>
    </source>
</evidence>
<dbReference type="GeneID" id="64664255"/>
<dbReference type="SUPFAM" id="SSF49452">
    <property type="entry name" value="Starch-binding domain-like"/>
    <property type="match status" value="1"/>
</dbReference>
<feature type="transmembrane region" description="Helical" evidence="10">
    <location>
        <begin position="150"/>
        <end position="168"/>
    </location>
</feature>
<keyword evidence="6 10" id="KW-0472">Membrane</keyword>